<organism evidence="8 9">
    <name type="scientific">Paenibacillus albus</name>
    <dbReference type="NCBI Taxonomy" id="2495582"/>
    <lineage>
        <taxon>Bacteria</taxon>
        <taxon>Bacillati</taxon>
        <taxon>Bacillota</taxon>
        <taxon>Bacilli</taxon>
        <taxon>Bacillales</taxon>
        <taxon>Paenibacillaceae</taxon>
        <taxon>Paenibacillus</taxon>
    </lineage>
</organism>
<keyword evidence="5 6" id="KW-0472">Membrane</keyword>
<dbReference type="EMBL" id="CP034437">
    <property type="protein sequence ID" value="AZN39372.1"/>
    <property type="molecule type" value="Genomic_DNA"/>
</dbReference>
<comment type="subcellular location">
    <subcellularLocation>
        <location evidence="1">Cell membrane</location>
        <topology evidence="1">Single-pass membrane protein</topology>
    </subcellularLocation>
</comment>
<evidence type="ECO:0000313" key="9">
    <source>
        <dbReference type="Proteomes" id="UP000272528"/>
    </source>
</evidence>
<evidence type="ECO:0000256" key="5">
    <source>
        <dbReference type="ARBA" id="ARBA00023136"/>
    </source>
</evidence>
<keyword evidence="4 6" id="KW-1133">Transmembrane helix</keyword>
<dbReference type="InterPro" id="IPR007168">
    <property type="entry name" value="Phageshock_PspC_N"/>
</dbReference>
<evidence type="ECO:0000256" key="4">
    <source>
        <dbReference type="ARBA" id="ARBA00022989"/>
    </source>
</evidence>
<dbReference type="Proteomes" id="UP000272528">
    <property type="component" value="Chromosome"/>
</dbReference>
<sequence>MKKLYRSTLDRKITGLAGGIGDWLGVDATIVRIVLIASGVFSFGTTLLLYVIASILVPKAPFEVIPPPPPNGSYRYFG</sequence>
<accession>A0A3S9A115</accession>
<dbReference type="OrthoDB" id="9815286at2"/>
<dbReference type="PANTHER" id="PTHR33885">
    <property type="entry name" value="PHAGE SHOCK PROTEIN C"/>
    <property type="match status" value="1"/>
</dbReference>
<dbReference type="InterPro" id="IPR052027">
    <property type="entry name" value="PspC"/>
</dbReference>
<proteinExistence type="predicted"/>
<dbReference type="AlphaFoldDB" id="A0A3S9A115"/>
<feature type="transmembrane region" description="Helical" evidence="6">
    <location>
        <begin position="30"/>
        <end position="52"/>
    </location>
</feature>
<dbReference type="KEGG" id="palb:EJC50_06630"/>
<keyword evidence="3 6" id="KW-0812">Transmembrane</keyword>
<feature type="domain" description="Phage shock protein PspC N-terminal" evidence="7">
    <location>
        <begin position="2"/>
        <end position="60"/>
    </location>
</feature>
<gene>
    <name evidence="8" type="ORF">EJC50_06630</name>
</gene>
<keyword evidence="9" id="KW-1185">Reference proteome</keyword>
<evidence type="ECO:0000256" key="2">
    <source>
        <dbReference type="ARBA" id="ARBA00022475"/>
    </source>
</evidence>
<evidence type="ECO:0000313" key="8">
    <source>
        <dbReference type="EMBL" id="AZN39372.1"/>
    </source>
</evidence>
<keyword evidence="2" id="KW-1003">Cell membrane</keyword>
<evidence type="ECO:0000259" key="7">
    <source>
        <dbReference type="Pfam" id="PF04024"/>
    </source>
</evidence>
<dbReference type="Pfam" id="PF04024">
    <property type="entry name" value="PspC"/>
    <property type="match status" value="1"/>
</dbReference>
<reference evidence="9" key="1">
    <citation type="submission" date="2018-12" db="EMBL/GenBank/DDBJ databases">
        <title>Genome sequence of Peanibacillus sp.</title>
        <authorList>
            <person name="Subramani G."/>
            <person name="Srinivasan S."/>
            <person name="Kim M.K."/>
        </authorList>
    </citation>
    <scope>NUCLEOTIDE SEQUENCE [LARGE SCALE GENOMIC DNA]</scope>
    <source>
        <strain evidence="9">18JY67-1</strain>
    </source>
</reference>
<dbReference type="GO" id="GO:0005886">
    <property type="term" value="C:plasma membrane"/>
    <property type="evidence" value="ECO:0007669"/>
    <property type="project" value="UniProtKB-SubCell"/>
</dbReference>
<evidence type="ECO:0000256" key="3">
    <source>
        <dbReference type="ARBA" id="ARBA00022692"/>
    </source>
</evidence>
<evidence type="ECO:0000256" key="1">
    <source>
        <dbReference type="ARBA" id="ARBA00004162"/>
    </source>
</evidence>
<dbReference type="PANTHER" id="PTHR33885:SF3">
    <property type="entry name" value="PHAGE SHOCK PROTEIN C"/>
    <property type="match status" value="1"/>
</dbReference>
<name>A0A3S9A115_9BACL</name>
<evidence type="ECO:0000256" key="6">
    <source>
        <dbReference type="SAM" id="Phobius"/>
    </source>
</evidence>
<protein>
    <submittedName>
        <fullName evidence="8">PspC domain-containing protein</fullName>
    </submittedName>
</protein>
<dbReference type="RefSeq" id="WP_126013882.1">
    <property type="nucleotide sequence ID" value="NZ_CP034437.1"/>
</dbReference>